<dbReference type="PANTHER" id="PTHR43415:SF3">
    <property type="entry name" value="GNAT-FAMILY ACETYLTRANSFERASE"/>
    <property type="match status" value="1"/>
</dbReference>
<dbReference type="Pfam" id="PF00583">
    <property type="entry name" value="Acetyltransf_1"/>
    <property type="match status" value="1"/>
</dbReference>
<comment type="caution">
    <text evidence="2">The sequence shown here is derived from an EMBL/GenBank/DDBJ whole genome shotgun (WGS) entry which is preliminary data.</text>
</comment>
<dbReference type="PROSITE" id="PS51186">
    <property type="entry name" value="GNAT"/>
    <property type="match status" value="1"/>
</dbReference>
<dbReference type="CDD" id="cd04301">
    <property type="entry name" value="NAT_SF"/>
    <property type="match status" value="1"/>
</dbReference>
<reference evidence="2 3" key="1">
    <citation type="submission" date="2018-07" db="EMBL/GenBank/DDBJ databases">
        <title>Phylogenomic Insights into understanding Host Adaptation of Lactobacillus reuteri by a novel species, Lactobacillus spp. M31.</title>
        <authorList>
            <person name="Sharma S."/>
            <person name="Patil P."/>
            <person name="Korpole S."/>
            <person name="Patil P.B."/>
        </authorList>
    </citation>
    <scope>NUCLEOTIDE SEQUENCE [LARGE SCALE GENOMIC DNA]</scope>
    <source>
        <strain evidence="2 3">M31</strain>
    </source>
</reference>
<dbReference type="InterPro" id="IPR000182">
    <property type="entry name" value="GNAT_dom"/>
</dbReference>
<accession>A0ABR8P8H5</accession>
<dbReference type="RefSeq" id="WP_153931370.1">
    <property type="nucleotide sequence ID" value="NZ_QORN01000029.1"/>
</dbReference>
<dbReference type="PANTHER" id="PTHR43415">
    <property type="entry name" value="SPERMIDINE N(1)-ACETYLTRANSFERASE"/>
    <property type="match status" value="1"/>
</dbReference>
<protein>
    <submittedName>
        <fullName evidence="2">GNAT family N-acetyltransferase</fullName>
    </submittedName>
</protein>
<dbReference type="SUPFAM" id="SSF55729">
    <property type="entry name" value="Acyl-CoA N-acyltransferases (Nat)"/>
    <property type="match status" value="1"/>
</dbReference>
<dbReference type="Proteomes" id="UP000704341">
    <property type="component" value="Unassembled WGS sequence"/>
</dbReference>
<dbReference type="Gene3D" id="3.40.630.30">
    <property type="match status" value="1"/>
</dbReference>
<gene>
    <name evidence="2" type="ORF">DTK66_07705</name>
</gene>
<evidence type="ECO:0000313" key="3">
    <source>
        <dbReference type="Proteomes" id="UP000704341"/>
    </source>
</evidence>
<evidence type="ECO:0000259" key="1">
    <source>
        <dbReference type="PROSITE" id="PS51186"/>
    </source>
</evidence>
<dbReference type="InterPro" id="IPR016181">
    <property type="entry name" value="Acyl_CoA_acyltransferase"/>
</dbReference>
<name>A0ABR8P8H5_9LACO</name>
<proteinExistence type="predicted"/>
<keyword evidence="3" id="KW-1185">Reference proteome</keyword>
<feature type="domain" description="N-acetyltransferase" evidence="1">
    <location>
        <begin position="5"/>
        <end position="162"/>
    </location>
</feature>
<dbReference type="EMBL" id="QORN01000029">
    <property type="protein sequence ID" value="MBD5806977.1"/>
    <property type="molecule type" value="Genomic_DNA"/>
</dbReference>
<evidence type="ECO:0000313" key="2">
    <source>
        <dbReference type="EMBL" id="MBD5806977.1"/>
    </source>
</evidence>
<sequence length="163" mass="18751">MADEISIKLATSKDAEQVLKFLRETAMESDAVLIPHLNEVSQTEEARNIDLINQFDDCVMLLAMLEDEIVGMVTVMVLENQPTTGELGVIVRKKYWRNGIGRLLVDEAEYWFNTYSSLENLVLTVFEDNVAAIKLYHQLNFVDTGRTIEEGHRVIQMKYRPRK</sequence>
<organism evidence="2 3">
    <name type="scientific">Limosilactobacillus walteri</name>
    <dbReference type="NCBI Taxonomy" id="2268022"/>
    <lineage>
        <taxon>Bacteria</taxon>
        <taxon>Bacillati</taxon>
        <taxon>Bacillota</taxon>
        <taxon>Bacilli</taxon>
        <taxon>Lactobacillales</taxon>
        <taxon>Lactobacillaceae</taxon>
        <taxon>Limosilactobacillus</taxon>
    </lineage>
</organism>